<evidence type="ECO:0000313" key="1">
    <source>
        <dbReference type="EMBL" id="KAH0539920.1"/>
    </source>
</evidence>
<organism evidence="1 2">
    <name type="scientific">Cotesia glomerata</name>
    <name type="common">Lepidopteran parasitic wasp</name>
    <name type="synonym">Apanteles glomeratus</name>
    <dbReference type="NCBI Taxonomy" id="32391"/>
    <lineage>
        <taxon>Eukaryota</taxon>
        <taxon>Metazoa</taxon>
        <taxon>Ecdysozoa</taxon>
        <taxon>Arthropoda</taxon>
        <taxon>Hexapoda</taxon>
        <taxon>Insecta</taxon>
        <taxon>Pterygota</taxon>
        <taxon>Neoptera</taxon>
        <taxon>Endopterygota</taxon>
        <taxon>Hymenoptera</taxon>
        <taxon>Apocrita</taxon>
        <taxon>Ichneumonoidea</taxon>
        <taxon>Braconidae</taxon>
        <taxon>Microgastrinae</taxon>
        <taxon>Cotesia</taxon>
    </lineage>
</organism>
<dbReference type="Proteomes" id="UP000826195">
    <property type="component" value="Unassembled WGS sequence"/>
</dbReference>
<accession>A0AAV7I046</accession>
<reference evidence="1 2" key="1">
    <citation type="journal article" date="2021" name="J. Hered.">
        <title>A chromosome-level genome assembly of the parasitoid wasp, Cotesia glomerata (Hymenoptera: Braconidae).</title>
        <authorList>
            <person name="Pinto B.J."/>
            <person name="Weis J.J."/>
            <person name="Gamble T."/>
            <person name="Ode P.J."/>
            <person name="Paul R."/>
            <person name="Zaspel J.M."/>
        </authorList>
    </citation>
    <scope>NUCLEOTIDE SEQUENCE [LARGE SCALE GENOMIC DNA]</scope>
    <source>
        <strain evidence="1">CgM1</strain>
    </source>
</reference>
<proteinExistence type="predicted"/>
<name>A0AAV7I046_COTGL</name>
<protein>
    <submittedName>
        <fullName evidence="1">Uncharacterized protein</fullName>
    </submittedName>
</protein>
<evidence type="ECO:0000313" key="2">
    <source>
        <dbReference type="Proteomes" id="UP000826195"/>
    </source>
</evidence>
<sequence>MRICYREVQGLELREFKEHNCKCLGTAETSTGPVPSDLYVYAFLFVVACSSPSRERQTNNQQLNANTANAFWVEDASHDARYEDTSVYLWFLWRYTVYSTFTLL</sequence>
<comment type="caution">
    <text evidence="1">The sequence shown here is derived from an EMBL/GenBank/DDBJ whole genome shotgun (WGS) entry which is preliminary data.</text>
</comment>
<dbReference type="EMBL" id="JAHXZJ010002609">
    <property type="protein sequence ID" value="KAH0539920.1"/>
    <property type="molecule type" value="Genomic_DNA"/>
</dbReference>
<keyword evidence="2" id="KW-1185">Reference proteome</keyword>
<dbReference type="AlphaFoldDB" id="A0AAV7I046"/>
<gene>
    <name evidence="1" type="ORF">KQX54_009912</name>
</gene>